<proteinExistence type="predicted"/>
<organism evidence="1 2">
    <name type="scientific">Candidatus Doudnabacteria bacterium CG10_big_fil_rev_8_21_14_0_10_42_18</name>
    <dbReference type="NCBI Taxonomy" id="1974552"/>
    <lineage>
        <taxon>Bacteria</taxon>
        <taxon>Candidatus Doudnaibacteriota</taxon>
    </lineage>
</organism>
<dbReference type="Proteomes" id="UP000230922">
    <property type="component" value="Unassembled WGS sequence"/>
</dbReference>
<dbReference type="InterPro" id="IPR025101">
    <property type="entry name" value="DUF4012"/>
</dbReference>
<dbReference type="EMBL" id="PFAK01000026">
    <property type="protein sequence ID" value="PIR96346.1"/>
    <property type="molecule type" value="Genomic_DNA"/>
</dbReference>
<evidence type="ECO:0000313" key="2">
    <source>
        <dbReference type="Proteomes" id="UP000230922"/>
    </source>
</evidence>
<evidence type="ECO:0000313" key="1">
    <source>
        <dbReference type="EMBL" id="PIR96346.1"/>
    </source>
</evidence>
<protein>
    <recommendedName>
        <fullName evidence="3">DUF4012 domain-containing protein</fullName>
    </recommendedName>
</protein>
<dbReference type="AlphaFoldDB" id="A0A2H0VB82"/>
<reference evidence="2" key="1">
    <citation type="submission" date="2017-09" db="EMBL/GenBank/DDBJ databases">
        <title>Depth-based differentiation of microbial function through sediment-hosted aquifers and enrichment of novel symbionts in the deep terrestrial subsurface.</title>
        <authorList>
            <person name="Probst A.J."/>
            <person name="Ladd B."/>
            <person name="Jarett J.K."/>
            <person name="Geller-Mcgrath D.E."/>
            <person name="Sieber C.M.K."/>
            <person name="Emerson J.B."/>
            <person name="Anantharaman K."/>
            <person name="Thomas B.C."/>
            <person name="Malmstrom R."/>
            <person name="Stieglmeier M."/>
            <person name="Klingl A."/>
            <person name="Woyke T."/>
            <person name="Ryan C.M."/>
            <person name="Banfield J.F."/>
        </authorList>
    </citation>
    <scope>NUCLEOTIDE SEQUENCE [LARGE SCALE GENOMIC DNA]</scope>
</reference>
<comment type="caution">
    <text evidence="1">The sequence shown here is derived from an EMBL/GenBank/DDBJ whole genome shotgun (WGS) entry which is preliminary data.</text>
</comment>
<name>A0A2H0VB82_9BACT</name>
<gene>
    <name evidence="1" type="ORF">COT92_01645</name>
</gene>
<accession>A0A2H0VB82</accession>
<sequence length="358" mass="40517">RDSNWFLDFAQNAKKAIAFYEKEGKETPDQVIAFTPNLIVDLLKITGPVDMPDYGVSLTAENFVENAQVISSVLYPDQENKPKQILADFIPLLLQKLNTFDSNAWSLVFEALQKNLSEKQISIYSRDQDTQEILQTFNWAGEALQTDRDYLAIIASNLGGTKSDSFIEQSAALKTTISDEGKIINELAITRKNLLPDLANTENASFLRIYVPEGSRLMENTGFDYINLDHLKNTGYKSDPDIYALEKSSHKDVVTGTTIGIENEKTYFGNWLKLKGGEKKTVKITYELPFELTNIDRYSVLFQKQLGSGNTAIDWEITFSGRKLDWHNFENPEINTNSLNADFTLNRDYLLGGVFSLR</sequence>
<evidence type="ECO:0008006" key="3">
    <source>
        <dbReference type="Google" id="ProtNLM"/>
    </source>
</evidence>
<dbReference type="Pfam" id="PF13196">
    <property type="entry name" value="DUF4012"/>
    <property type="match status" value="1"/>
</dbReference>
<feature type="non-terminal residue" evidence="1">
    <location>
        <position position="1"/>
    </location>
</feature>